<keyword evidence="2" id="KW-0862">Zinc</keyword>
<dbReference type="OrthoDB" id="5355161at2759"/>
<feature type="compositionally biased region" description="Gly residues" evidence="6">
    <location>
        <begin position="453"/>
        <end position="464"/>
    </location>
</feature>
<dbReference type="GO" id="GO:0000981">
    <property type="term" value="F:DNA-binding transcription factor activity, RNA polymerase II-specific"/>
    <property type="evidence" value="ECO:0007669"/>
    <property type="project" value="InterPro"/>
</dbReference>
<dbReference type="PRINTS" id="PR00755">
    <property type="entry name" value="AFLATOXINBRP"/>
</dbReference>
<evidence type="ECO:0000259" key="7">
    <source>
        <dbReference type="PROSITE" id="PS50048"/>
    </source>
</evidence>
<dbReference type="Proteomes" id="UP000699042">
    <property type="component" value="Unassembled WGS sequence"/>
</dbReference>
<reference evidence="8" key="1">
    <citation type="submission" date="2021-05" db="EMBL/GenBank/DDBJ databases">
        <title>Comparative genomics of three Colletotrichum scovillei strains and genetic complementation revealed genes involved fungal growth and virulence on chili pepper.</title>
        <authorList>
            <person name="Hsieh D.-K."/>
            <person name="Chuang S.-C."/>
            <person name="Chen C.-Y."/>
            <person name="Chao Y.-T."/>
            <person name="Lu M.-Y.J."/>
            <person name="Lee M.-H."/>
            <person name="Shih M.-C."/>
        </authorList>
    </citation>
    <scope>NUCLEOTIDE SEQUENCE</scope>
    <source>
        <strain evidence="8">Coll-153</strain>
    </source>
</reference>
<evidence type="ECO:0000313" key="8">
    <source>
        <dbReference type="EMBL" id="KAG7042012.1"/>
    </source>
</evidence>
<feature type="region of interest" description="Disordered" evidence="6">
    <location>
        <begin position="453"/>
        <end position="482"/>
    </location>
</feature>
<dbReference type="PROSITE" id="PS00463">
    <property type="entry name" value="ZN2_CY6_FUNGAL_1"/>
    <property type="match status" value="1"/>
</dbReference>
<feature type="compositionally biased region" description="Low complexity" evidence="6">
    <location>
        <begin position="356"/>
        <end position="369"/>
    </location>
</feature>
<keyword evidence="1" id="KW-0479">Metal-binding</keyword>
<gene>
    <name evidence="8" type="ORF">JMJ77_010119</name>
</gene>
<evidence type="ECO:0000256" key="4">
    <source>
        <dbReference type="ARBA" id="ARBA00023163"/>
    </source>
</evidence>
<proteinExistence type="predicted"/>
<dbReference type="GO" id="GO:0008270">
    <property type="term" value="F:zinc ion binding"/>
    <property type="evidence" value="ECO:0007669"/>
    <property type="project" value="InterPro"/>
</dbReference>
<organism evidence="8 9">
    <name type="scientific">Colletotrichum scovillei</name>
    <dbReference type="NCBI Taxonomy" id="1209932"/>
    <lineage>
        <taxon>Eukaryota</taxon>
        <taxon>Fungi</taxon>
        <taxon>Dikarya</taxon>
        <taxon>Ascomycota</taxon>
        <taxon>Pezizomycotina</taxon>
        <taxon>Sordariomycetes</taxon>
        <taxon>Hypocreomycetidae</taxon>
        <taxon>Glomerellales</taxon>
        <taxon>Glomerellaceae</taxon>
        <taxon>Colletotrichum</taxon>
        <taxon>Colletotrichum acutatum species complex</taxon>
    </lineage>
</organism>
<dbReference type="PANTHER" id="PTHR47660">
    <property type="entry name" value="TRANSCRIPTION FACTOR WITH C2H2 AND ZN(2)-CYS(6) DNA BINDING DOMAIN (EUROFUNG)-RELATED-RELATED"/>
    <property type="match status" value="1"/>
</dbReference>
<evidence type="ECO:0000256" key="1">
    <source>
        <dbReference type="ARBA" id="ARBA00022723"/>
    </source>
</evidence>
<dbReference type="AlphaFoldDB" id="A0A9P7UC06"/>
<evidence type="ECO:0000256" key="6">
    <source>
        <dbReference type="SAM" id="MobiDB-lite"/>
    </source>
</evidence>
<dbReference type="SUPFAM" id="SSF57701">
    <property type="entry name" value="Zn2/Cys6 DNA-binding domain"/>
    <property type="match status" value="1"/>
</dbReference>
<keyword evidence="9" id="KW-1185">Reference proteome</keyword>
<sequence>MTRLSKQKACIACTESKRRCDKGLPSCSRCDDRDVDCHYPVTKRRRRPETFKPLPFSDPPAPSPVSLQQQHSIPATVPDTLLFDASPLTNGIWSMPWSDLEFTTPNLSLSAVSAFSLPPPKPATFPQQQQLHHEPYITKPDYPRLKSSVAASLAGSQWFLAPQTWRIDHWPAPPRDAYPVSVLTNFTRGLQAWVRRWVMDGHNPFIHRSLYTEGNHFPSCVQDAFAAASVYFHKTSLNEAFVHRILDERVTALLASQPAVEGNDSMSVPLLETRDHLARVHALYVYTIIRLFDGSVSLRAAAEEHLPTLDLWSKQLWESAQRDADTLYRSQCPPSTWQCQAQRDSDLADQVTANTNAANAARPGRNNNGDKPNHPKEEVFNRDLWTWNLWVLSESVRRTWIIVVCTLGVYNALKGKWGECSGGALFTARAGLWDAPSAPRWAALCRETSGKGARAGRGRGGTGTRVGAAADRPGAECSEDDDANGCGDRNLFVPSLDSDGLLHNAAAADVDEFARHLFTCIWGLDRVEDWALRTASEGEVNLVY</sequence>
<accession>A0A9P7UC06</accession>
<comment type="caution">
    <text evidence="8">The sequence shown here is derived from an EMBL/GenBank/DDBJ whole genome shotgun (WGS) entry which is preliminary data.</text>
</comment>
<dbReference type="Gene3D" id="4.10.240.10">
    <property type="entry name" value="Zn(2)-C6 fungal-type DNA-binding domain"/>
    <property type="match status" value="1"/>
</dbReference>
<keyword evidence="5" id="KW-0539">Nucleus</keyword>
<protein>
    <submittedName>
        <fullName evidence="8">Rna polymerase ii mediator complex component</fullName>
    </submittedName>
</protein>
<dbReference type="InterPro" id="IPR001138">
    <property type="entry name" value="Zn2Cys6_DnaBD"/>
</dbReference>
<feature type="region of interest" description="Disordered" evidence="6">
    <location>
        <begin position="356"/>
        <end position="377"/>
    </location>
</feature>
<evidence type="ECO:0000256" key="3">
    <source>
        <dbReference type="ARBA" id="ARBA00023015"/>
    </source>
</evidence>
<dbReference type="InterPro" id="IPR036864">
    <property type="entry name" value="Zn2-C6_fun-type_DNA-bd_sf"/>
</dbReference>
<keyword evidence="3" id="KW-0805">Transcription regulation</keyword>
<dbReference type="Pfam" id="PF00172">
    <property type="entry name" value="Zn_clus"/>
    <property type="match status" value="1"/>
</dbReference>
<name>A0A9P7UC06_9PEZI</name>
<dbReference type="PROSITE" id="PS50048">
    <property type="entry name" value="ZN2_CY6_FUNGAL_2"/>
    <property type="match status" value="1"/>
</dbReference>
<dbReference type="EMBL" id="JAESDN010000013">
    <property type="protein sequence ID" value="KAG7042012.1"/>
    <property type="molecule type" value="Genomic_DNA"/>
</dbReference>
<feature type="domain" description="Zn(2)-C6 fungal-type" evidence="7">
    <location>
        <begin position="9"/>
        <end position="39"/>
    </location>
</feature>
<keyword evidence="4" id="KW-0804">Transcription</keyword>
<dbReference type="CDD" id="cd00067">
    <property type="entry name" value="GAL4"/>
    <property type="match status" value="1"/>
</dbReference>
<evidence type="ECO:0000256" key="2">
    <source>
        <dbReference type="ARBA" id="ARBA00022833"/>
    </source>
</evidence>
<evidence type="ECO:0000313" key="9">
    <source>
        <dbReference type="Proteomes" id="UP000699042"/>
    </source>
</evidence>
<evidence type="ECO:0000256" key="5">
    <source>
        <dbReference type="ARBA" id="ARBA00023242"/>
    </source>
</evidence>
<feature type="region of interest" description="Disordered" evidence="6">
    <location>
        <begin position="48"/>
        <end position="67"/>
    </location>
</feature>
<dbReference type="SMART" id="SM00066">
    <property type="entry name" value="GAL4"/>
    <property type="match status" value="1"/>
</dbReference>